<dbReference type="Pfam" id="PF01699">
    <property type="entry name" value="Na_Ca_ex"/>
    <property type="match status" value="2"/>
</dbReference>
<evidence type="ECO:0000256" key="5">
    <source>
        <dbReference type="SAM" id="MobiDB-lite"/>
    </source>
</evidence>
<comment type="subcellular location">
    <subcellularLocation>
        <location evidence="1">Membrane</location>
        <topology evidence="1">Multi-pass membrane protein</topology>
    </subcellularLocation>
</comment>
<evidence type="ECO:0000256" key="1">
    <source>
        <dbReference type="ARBA" id="ARBA00004141"/>
    </source>
</evidence>
<feature type="compositionally biased region" description="Low complexity" evidence="5">
    <location>
        <begin position="1"/>
        <end position="14"/>
    </location>
</feature>
<dbReference type="GO" id="GO:0015386">
    <property type="term" value="F:potassium:proton antiporter activity"/>
    <property type="evidence" value="ECO:0007669"/>
    <property type="project" value="TreeGrafter"/>
</dbReference>
<dbReference type="GO" id="GO:0015385">
    <property type="term" value="F:sodium:proton antiporter activity"/>
    <property type="evidence" value="ECO:0007669"/>
    <property type="project" value="TreeGrafter"/>
</dbReference>
<feature type="transmembrane region" description="Helical" evidence="6">
    <location>
        <begin position="174"/>
        <end position="196"/>
    </location>
</feature>
<reference evidence="8 9" key="1">
    <citation type="submission" date="2015-09" db="EMBL/GenBank/DDBJ databases">
        <title>Genome announcement of multiple Pseudomonas syringae strains.</title>
        <authorList>
            <person name="Thakur S."/>
            <person name="Wang P.W."/>
            <person name="Gong Y."/>
            <person name="Weir B.S."/>
            <person name="Guttman D.S."/>
        </authorList>
    </citation>
    <scope>NUCLEOTIDE SEQUENCE [LARGE SCALE GENOMIC DNA]</scope>
    <source>
        <strain evidence="8 9">ICMP19117</strain>
    </source>
</reference>
<comment type="caution">
    <text evidence="8">The sequence shown here is derived from an EMBL/GenBank/DDBJ whole genome shotgun (WGS) entry which is preliminary data.</text>
</comment>
<proteinExistence type="predicted"/>
<feature type="transmembrane region" description="Helical" evidence="6">
    <location>
        <begin position="422"/>
        <end position="443"/>
    </location>
</feature>
<feature type="domain" description="Sodium/calcium exchanger membrane region" evidence="7">
    <location>
        <begin position="147"/>
        <end position="291"/>
    </location>
</feature>
<feature type="region of interest" description="Disordered" evidence="5">
    <location>
        <begin position="1"/>
        <end position="60"/>
    </location>
</feature>
<evidence type="ECO:0000256" key="3">
    <source>
        <dbReference type="ARBA" id="ARBA00022989"/>
    </source>
</evidence>
<feature type="transmembrane region" description="Helical" evidence="6">
    <location>
        <begin position="392"/>
        <end position="410"/>
    </location>
</feature>
<organism evidence="8 9">
    <name type="scientific">Pseudomonas congelans</name>
    <dbReference type="NCBI Taxonomy" id="200452"/>
    <lineage>
        <taxon>Bacteria</taxon>
        <taxon>Pseudomonadati</taxon>
        <taxon>Pseudomonadota</taxon>
        <taxon>Gammaproteobacteria</taxon>
        <taxon>Pseudomonadales</taxon>
        <taxon>Pseudomonadaceae</taxon>
        <taxon>Pseudomonas</taxon>
    </lineage>
</organism>
<feature type="compositionally biased region" description="Basic and acidic residues" evidence="5">
    <location>
        <begin position="15"/>
        <end position="25"/>
    </location>
</feature>
<keyword evidence="2 6" id="KW-0812">Transmembrane</keyword>
<evidence type="ECO:0000256" key="4">
    <source>
        <dbReference type="ARBA" id="ARBA00023136"/>
    </source>
</evidence>
<feature type="transmembrane region" description="Helical" evidence="6">
    <location>
        <begin position="242"/>
        <end position="263"/>
    </location>
</feature>
<feature type="transmembrane region" description="Helical" evidence="6">
    <location>
        <begin position="116"/>
        <end position="134"/>
    </location>
</feature>
<dbReference type="Proteomes" id="UP000050411">
    <property type="component" value="Unassembled WGS sequence"/>
</dbReference>
<keyword evidence="4 6" id="KW-0472">Membrane</keyword>
<dbReference type="EMBL" id="LJQB01000057">
    <property type="protein sequence ID" value="KPW84518.1"/>
    <property type="molecule type" value="Genomic_DNA"/>
</dbReference>
<dbReference type="PANTHER" id="PTHR37958:SF1">
    <property type="entry name" value="SODIUM-POTASSIUM_PROTON ANTIPORTER CHAA"/>
    <property type="match status" value="1"/>
</dbReference>
<feature type="transmembrane region" description="Helical" evidence="6">
    <location>
        <begin position="140"/>
        <end position="162"/>
    </location>
</feature>
<accession>A0A0N8R1N9</accession>
<evidence type="ECO:0000256" key="2">
    <source>
        <dbReference type="ARBA" id="ARBA00022692"/>
    </source>
</evidence>
<feature type="domain" description="Sodium/calcium exchanger membrane region" evidence="7">
    <location>
        <begin position="328"/>
        <end position="469"/>
    </location>
</feature>
<evidence type="ECO:0000256" key="6">
    <source>
        <dbReference type="SAM" id="Phobius"/>
    </source>
</evidence>
<feature type="compositionally biased region" description="Basic and acidic residues" evidence="5">
    <location>
        <begin position="37"/>
        <end position="49"/>
    </location>
</feature>
<keyword evidence="3 6" id="KW-1133">Transmembrane helix</keyword>
<dbReference type="PATRIC" id="fig|200452.3.peg.4667"/>
<dbReference type="AlphaFoldDB" id="A0A0N8R1N9"/>
<feature type="transmembrane region" description="Helical" evidence="6">
    <location>
        <begin position="208"/>
        <end position="230"/>
    </location>
</feature>
<dbReference type="PANTHER" id="PTHR37958">
    <property type="entry name" value="SODIUM-POTASSIUM/PROTON ANTIPORTER CHAA"/>
    <property type="match status" value="1"/>
</dbReference>
<dbReference type="InterPro" id="IPR052946">
    <property type="entry name" value="Alkaline_pH_Ca-Antiporter"/>
</dbReference>
<feature type="transmembrane region" description="Helical" evidence="6">
    <location>
        <begin position="269"/>
        <end position="287"/>
    </location>
</feature>
<evidence type="ECO:0000313" key="8">
    <source>
        <dbReference type="EMBL" id="KPW84518.1"/>
    </source>
</evidence>
<name>A0A0N8R1N9_9PSED</name>
<feature type="transmembrane region" description="Helical" evidence="6">
    <location>
        <begin position="363"/>
        <end position="385"/>
    </location>
</feature>
<dbReference type="InterPro" id="IPR004837">
    <property type="entry name" value="NaCa_Exmemb"/>
</dbReference>
<evidence type="ECO:0000259" key="7">
    <source>
        <dbReference type="Pfam" id="PF01699"/>
    </source>
</evidence>
<dbReference type="Gene3D" id="1.20.1420.30">
    <property type="entry name" value="NCX, central ion-binding region"/>
    <property type="match status" value="1"/>
</dbReference>
<evidence type="ECO:0000313" key="9">
    <source>
        <dbReference type="Proteomes" id="UP000050411"/>
    </source>
</evidence>
<dbReference type="InterPro" id="IPR044880">
    <property type="entry name" value="NCX_ion-bd_dom_sf"/>
</dbReference>
<dbReference type="GO" id="GO:0005886">
    <property type="term" value="C:plasma membrane"/>
    <property type="evidence" value="ECO:0007669"/>
    <property type="project" value="TreeGrafter"/>
</dbReference>
<protein>
    <submittedName>
        <fullName evidence="8">CpaA protein</fullName>
    </submittedName>
</protein>
<gene>
    <name evidence="8" type="ORF">ALO92_05274</name>
</gene>
<sequence>MRPGRGSRSGSAGRKPADAEVEKHAWQRSFLTKRNHEKQARPEGREENGGHYFTSRRRDQKSFTRECRSHSGYFMKPFVTHATLTAFTVGHLHVHPRRCRKVWGIKMGALLKQEKFLLLAIIAMFVAYPLEHVLVGNGQVVALVSGLALVAFIVCASMRVAHHAEMLAEKVGDPYGTMILTLSAVTVEVVILAIMMSNEPSPTLVRDTIYSAVMLDINGILGLAALMGGIKHGEQSYNDDSARTYSVMILTAMGVSMVVPEFIPKGDWKLYSAFTIGAMILLYTLFLRMQVGPHSYFFSYSYPEKKKRQGQGSSPAEEHAEPVNLTRSIATLVVGVVVIGALAEVMSKTVDLGLEGTGAPPVMTAILVAAISAAPEILTALRAALANRMQSVVNIALGASLSTVILTVPVMEAMALYSGQPFQMAMTPVQTVMIFITLLVSAINLNDGETNAIEGMTHFVLFATFIMLSCLGL</sequence>